<organism evidence="1 2">
    <name type="scientific">Racocetra fulgida</name>
    <dbReference type="NCBI Taxonomy" id="60492"/>
    <lineage>
        <taxon>Eukaryota</taxon>
        <taxon>Fungi</taxon>
        <taxon>Fungi incertae sedis</taxon>
        <taxon>Mucoromycota</taxon>
        <taxon>Glomeromycotina</taxon>
        <taxon>Glomeromycetes</taxon>
        <taxon>Diversisporales</taxon>
        <taxon>Gigasporaceae</taxon>
        <taxon>Racocetra</taxon>
    </lineage>
</organism>
<evidence type="ECO:0000313" key="1">
    <source>
        <dbReference type="EMBL" id="CAG8450326.1"/>
    </source>
</evidence>
<sequence length="385" mass="45083">MELAEIKKVSVDDLKEFLVENHKQFSVLNVSLKSIASTKRTNITLSKNSVRSFYKKEPKTSLTEKVRKLEKDLKDDCLTDAQNCAYFKYFNRKEKRLYIRFLDKIEANFEGMEARQPALFLTLTFNTRQDNLYAFTTNADPSHDPGKKTLGQYLAKYLAKSFHLRSLYREHGFKEHNKAYRFFKNLYDYEEREAVLIGKGKFDKETNQRLNGNQHLFRRADNTYFYRTNEQQIGSVAQPLHLKKNFRLSTSLNPVNLAKLARKNQKKESLNLSFGRKKKKIFTYDFQEFVITNLLALCQKAEFSKVPLEAEQVPKEGGRCDKSVLSHFQTKSVLNFTFTPENAELAQQFFNQLDDYAEEYEAIEAKDFFNPQISDPIISRNAYLN</sequence>
<accession>A0A9N8VGY6</accession>
<dbReference type="Proteomes" id="UP000789396">
    <property type="component" value="Unassembled WGS sequence"/>
</dbReference>
<dbReference type="EMBL" id="CAJVPZ010000034">
    <property type="protein sequence ID" value="CAG8450326.1"/>
    <property type="molecule type" value="Genomic_DNA"/>
</dbReference>
<feature type="non-terminal residue" evidence="1">
    <location>
        <position position="385"/>
    </location>
</feature>
<gene>
    <name evidence="1" type="ORF">RFULGI_LOCUS200</name>
</gene>
<dbReference type="OrthoDB" id="2438547at2759"/>
<name>A0A9N8VGY6_9GLOM</name>
<reference evidence="1" key="1">
    <citation type="submission" date="2021-06" db="EMBL/GenBank/DDBJ databases">
        <authorList>
            <person name="Kallberg Y."/>
            <person name="Tangrot J."/>
            <person name="Rosling A."/>
        </authorList>
    </citation>
    <scope>NUCLEOTIDE SEQUENCE</scope>
    <source>
        <strain evidence="1">IN212</strain>
    </source>
</reference>
<dbReference type="AlphaFoldDB" id="A0A9N8VGY6"/>
<evidence type="ECO:0000313" key="2">
    <source>
        <dbReference type="Proteomes" id="UP000789396"/>
    </source>
</evidence>
<comment type="caution">
    <text evidence="1">The sequence shown here is derived from an EMBL/GenBank/DDBJ whole genome shotgun (WGS) entry which is preliminary data.</text>
</comment>
<keyword evidence="2" id="KW-1185">Reference proteome</keyword>
<protein>
    <submittedName>
        <fullName evidence="1">11070_t:CDS:1</fullName>
    </submittedName>
</protein>
<proteinExistence type="predicted"/>